<dbReference type="InterPro" id="IPR049342">
    <property type="entry name" value="TRAF1-6_MATH_dom"/>
</dbReference>
<proteinExistence type="predicted"/>
<keyword evidence="3 7" id="KW-0479">Metal-binding</keyword>
<evidence type="ECO:0000256" key="6">
    <source>
        <dbReference type="ARBA" id="ARBA00022833"/>
    </source>
</evidence>
<evidence type="ECO:0000256" key="5">
    <source>
        <dbReference type="ARBA" id="ARBA00022771"/>
    </source>
</evidence>
<comment type="subcellular location">
    <subcellularLocation>
        <location evidence="1">Cytoplasm</location>
    </subcellularLocation>
</comment>
<dbReference type="PANTHER" id="PTHR10131">
    <property type="entry name" value="TNF RECEPTOR ASSOCIATED FACTOR"/>
    <property type="match status" value="1"/>
</dbReference>
<keyword evidence="4" id="KW-0677">Repeat</keyword>
<dbReference type="Pfam" id="PF21363">
    <property type="entry name" value="TRAF3_RING"/>
    <property type="match status" value="1"/>
</dbReference>
<dbReference type="PROSITE" id="PS00518">
    <property type="entry name" value="ZF_RING_1"/>
    <property type="match status" value="1"/>
</dbReference>
<dbReference type="EMBL" id="CAXITT010000018">
    <property type="protein sequence ID" value="CAL1527452.1"/>
    <property type="molecule type" value="Genomic_DNA"/>
</dbReference>
<evidence type="ECO:0000256" key="2">
    <source>
        <dbReference type="ARBA" id="ARBA00022490"/>
    </source>
</evidence>
<feature type="domain" description="TRAF-type" evidence="9">
    <location>
        <begin position="104"/>
        <end position="145"/>
    </location>
</feature>
<reference evidence="10 11" key="1">
    <citation type="submission" date="2024-04" db="EMBL/GenBank/DDBJ databases">
        <authorList>
            <consortium name="Genoscope - CEA"/>
            <person name="William W."/>
        </authorList>
    </citation>
    <scope>NUCLEOTIDE SEQUENCE [LARGE SCALE GENOMIC DNA]</scope>
</reference>
<dbReference type="Gene3D" id="3.30.40.10">
    <property type="entry name" value="Zinc/RING finger domain, C3HC4 (zinc finger)"/>
    <property type="match status" value="3"/>
</dbReference>
<feature type="domain" description="TRAF-type" evidence="9">
    <location>
        <begin position="156"/>
        <end position="216"/>
    </location>
</feature>
<keyword evidence="6 7" id="KW-0862">Zinc</keyword>
<dbReference type="InterPro" id="IPR008974">
    <property type="entry name" value="TRAF-like"/>
</dbReference>
<dbReference type="InterPro" id="IPR013083">
    <property type="entry name" value="Znf_RING/FYVE/PHD"/>
</dbReference>
<dbReference type="Proteomes" id="UP001497497">
    <property type="component" value="Unassembled WGS sequence"/>
</dbReference>
<accession>A0AAV2H3T0</accession>
<gene>
    <name evidence="10" type="ORF">GSLYS_00001629001</name>
</gene>
<dbReference type="GO" id="GO:0008270">
    <property type="term" value="F:zinc ion binding"/>
    <property type="evidence" value="ECO:0007669"/>
    <property type="project" value="UniProtKB-KW"/>
</dbReference>
<comment type="caution">
    <text evidence="10">The sequence shown here is derived from an EMBL/GenBank/DDBJ whole genome shotgun (WGS) entry which is preliminary data.</text>
</comment>
<evidence type="ECO:0000256" key="3">
    <source>
        <dbReference type="ARBA" id="ARBA00022723"/>
    </source>
</evidence>
<dbReference type="SUPFAM" id="SSF57850">
    <property type="entry name" value="RING/U-box"/>
    <property type="match status" value="1"/>
</dbReference>
<evidence type="ECO:0000256" key="4">
    <source>
        <dbReference type="ARBA" id="ARBA00022737"/>
    </source>
</evidence>
<feature type="zinc finger region" description="TRAF-type" evidence="7">
    <location>
        <begin position="104"/>
        <end position="145"/>
    </location>
</feature>
<evidence type="ECO:0000259" key="9">
    <source>
        <dbReference type="PROSITE" id="PS50145"/>
    </source>
</evidence>
<sequence length="482" mass="54277">MAHGYDVPLTCDLDPRLQCPICLLVLCNAIQTTCGHRFCEACIKKVILSKNSILTCPIDKTFSKVEEIFPDVATRREVLSLAIKCTNHNEGCTWQGELRELQNHHTVCSKEKVVCSNGCGAKCRRADIDEHLHQCPSRQVHCLFCGENLLHCKMISHTEKCPKAPVTCTLCGDDKLIRAEIGQHQDPVVGVCPKAIITCPFTSTGCSFKAERHKVEQHTKELGSLYQHMEMAGRKIAEHCNIIKELQKELVGTTKKATEAYELLMANQRNQSQMSKEIRDRNVTGKLHWKVKVGQQRNPRTSYCSPSFYTGCPGYKVQLTLDMDGHKEGHVRYTSLSVTLLPGEYDDDIVFPFNATCYVTLYDQANASSRRVNLTQEIVLREVPRNNRGQSGDRIYRRENNKYISRYELMGRQSRFLKNGFLHFEITVLHSFYPPPEASHAPACLNNLFGHGSFIIHTPTRPQVPPPAQPPVMGVASLAIGN</sequence>
<name>A0AAV2H3T0_LYMST</name>
<dbReference type="InterPro" id="IPR001841">
    <property type="entry name" value="Znf_RING"/>
</dbReference>
<keyword evidence="5 7" id="KW-0863">Zinc-finger</keyword>
<dbReference type="Pfam" id="PF21355">
    <property type="entry name" value="TRAF-mep_MATH"/>
    <property type="match status" value="1"/>
</dbReference>
<keyword evidence="11" id="KW-1185">Reference proteome</keyword>
<evidence type="ECO:0000313" key="10">
    <source>
        <dbReference type="EMBL" id="CAL1527452.1"/>
    </source>
</evidence>
<evidence type="ECO:0000256" key="1">
    <source>
        <dbReference type="ARBA" id="ARBA00004496"/>
    </source>
</evidence>
<dbReference type="GO" id="GO:0005737">
    <property type="term" value="C:cytoplasm"/>
    <property type="evidence" value="ECO:0007669"/>
    <property type="project" value="UniProtKB-SubCell"/>
</dbReference>
<dbReference type="InterPro" id="IPR017907">
    <property type="entry name" value="Znf_RING_CS"/>
</dbReference>
<dbReference type="PANTHER" id="PTHR10131:SF94">
    <property type="entry name" value="TNF RECEPTOR-ASSOCIATED FACTOR 4"/>
    <property type="match status" value="1"/>
</dbReference>
<feature type="domain" description="RING-type" evidence="8">
    <location>
        <begin position="19"/>
        <end position="60"/>
    </location>
</feature>
<organism evidence="10 11">
    <name type="scientific">Lymnaea stagnalis</name>
    <name type="common">Great pond snail</name>
    <name type="synonym">Helix stagnalis</name>
    <dbReference type="NCBI Taxonomy" id="6523"/>
    <lineage>
        <taxon>Eukaryota</taxon>
        <taxon>Metazoa</taxon>
        <taxon>Spiralia</taxon>
        <taxon>Lophotrochozoa</taxon>
        <taxon>Mollusca</taxon>
        <taxon>Gastropoda</taxon>
        <taxon>Heterobranchia</taxon>
        <taxon>Euthyneura</taxon>
        <taxon>Panpulmonata</taxon>
        <taxon>Hygrophila</taxon>
        <taxon>Lymnaeoidea</taxon>
        <taxon>Lymnaeidae</taxon>
        <taxon>Lymnaea</taxon>
    </lineage>
</organism>
<dbReference type="InterPro" id="IPR001293">
    <property type="entry name" value="Znf_TRAF"/>
</dbReference>
<protein>
    <submittedName>
        <fullName evidence="10">Uncharacterized protein</fullName>
    </submittedName>
</protein>
<feature type="zinc finger region" description="TRAF-type" evidence="7">
    <location>
        <begin position="156"/>
        <end position="216"/>
    </location>
</feature>
<dbReference type="Pfam" id="PF02176">
    <property type="entry name" value="zf-TRAF"/>
    <property type="match status" value="2"/>
</dbReference>
<dbReference type="GO" id="GO:0043122">
    <property type="term" value="P:regulation of canonical NF-kappaB signal transduction"/>
    <property type="evidence" value="ECO:0007669"/>
    <property type="project" value="TreeGrafter"/>
</dbReference>
<evidence type="ECO:0000259" key="8">
    <source>
        <dbReference type="PROSITE" id="PS50089"/>
    </source>
</evidence>
<keyword evidence="2" id="KW-0963">Cytoplasm</keyword>
<dbReference type="SMART" id="SM00184">
    <property type="entry name" value="RING"/>
    <property type="match status" value="1"/>
</dbReference>
<evidence type="ECO:0000256" key="7">
    <source>
        <dbReference type="PROSITE-ProRule" id="PRU00207"/>
    </source>
</evidence>
<dbReference type="Gene3D" id="2.60.210.10">
    <property type="entry name" value="Apoptosis, Tumor Necrosis Factor Receptor Associated Protein 2, Chain A"/>
    <property type="match status" value="1"/>
</dbReference>
<dbReference type="FunFam" id="3.30.40.10:FF:000179">
    <property type="entry name" value="TNF receptor-associated factor"/>
    <property type="match status" value="1"/>
</dbReference>
<dbReference type="InterPro" id="IPR049440">
    <property type="entry name" value="TRAF3/5_RING"/>
</dbReference>
<evidence type="ECO:0000313" key="11">
    <source>
        <dbReference type="Proteomes" id="UP001497497"/>
    </source>
</evidence>
<dbReference type="AlphaFoldDB" id="A0AAV2H3T0"/>
<dbReference type="SUPFAM" id="SSF49599">
    <property type="entry name" value="TRAF domain-like"/>
    <property type="match status" value="2"/>
</dbReference>
<dbReference type="PROSITE" id="PS50145">
    <property type="entry name" value="ZF_TRAF"/>
    <property type="match status" value="2"/>
</dbReference>
<dbReference type="PROSITE" id="PS50089">
    <property type="entry name" value="ZF_RING_2"/>
    <property type="match status" value="1"/>
</dbReference>